<protein>
    <submittedName>
        <fullName evidence="8">Entericidin A/B family lipoprotein</fullName>
    </submittedName>
</protein>
<organism evidence="8 9">
    <name type="scientific">Variovorax rhizosphaerae</name>
    <dbReference type="NCBI Taxonomy" id="1836200"/>
    <lineage>
        <taxon>Bacteria</taxon>
        <taxon>Pseudomonadati</taxon>
        <taxon>Pseudomonadota</taxon>
        <taxon>Betaproteobacteria</taxon>
        <taxon>Burkholderiales</taxon>
        <taxon>Comamonadaceae</taxon>
        <taxon>Variovorax</taxon>
    </lineage>
</organism>
<keyword evidence="2" id="KW-1003">Cell membrane</keyword>
<keyword evidence="6 8" id="KW-0449">Lipoprotein</keyword>
<evidence type="ECO:0000256" key="3">
    <source>
        <dbReference type="ARBA" id="ARBA00022729"/>
    </source>
</evidence>
<sequence length="46" mass="4813">MKKIAAMMAVAFAFAIPLAGCNTMKGAGQDVQKAGQKLENSADKKQ</sequence>
<dbReference type="EMBL" id="JBBKZT010000009">
    <property type="protein sequence ID" value="MEJ8849026.1"/>
    <property type="molecule type" value="Genomic_DNA"/>
</dbReference>
<evidence type="ECO:0000256" key="4">
    <source>
        <dbReference type="ARBA" id="ARBA00023136"/>
    </source>
</evidence>
<gene>
    <name evidence="8" type="ORF">WKW82_20380</name>
</gene>
<feature type="chain" id="PRO_5045766418" evidence="7">
    <location>
        <begin position="20"/>
        <end position="46"/>
    </location>
</feature>
<dbReference type="RefSeq" id="WP_340344157.1">
    <property type="nucleotide sequence ID" value="NZ_JBBKZT010000009.1"/>
</dbReference>
<evidence type="ECO:0000256" key="1">
    <source>
        <dbReference type="ARBA" id="ARBA00010296"/>
    </source>
</evidence>
<accession>A0ABU8WNC5</accession>
<evidence type="ECO:0000256" key="7">
    <source>
        <dbReference type="SAM" id="SignalP"/>
    </source>
</evidence>
<dbReference type="Proteomes" id="UP001385892">
    <property type="component" value="Unassembled WGS sequence"/>
</dbReference>
<evidence type="ECO:0000256" key="2">
    <source>
        <dbReference type="ARBA" id="ARBA00022475"/>
    </source>
</evidence>
<proteinExistence type="inferred from homology"/>
<comment type="caution">
    <text evidence="8">The sequence shown here is derived from an EMBL/GenBank/DDBJ whole genome shotgun (WGS) entry which is preliminary data.</text>
</comment>
<evidence type="ECO:0000256" key="6">
    <source>
        <dbReference type="ARBA" id="ARBA00023288"/>
    </source>
</evidence>
<keyword evidence="3 7" id="KW-0732">Signal</keyword>
<feature type="signal peptide" evidence="7">
    <location>
        <begin position="1"/>
        <end position="19"/>
    </location>
</feature>
<evidence type="ECO:0000313" key="8">
    <source>
        <dbReference type="EMBL" id="MEJ8849026.1"/>
    </source>
</evidence>
<comment type="similarity">
    <text evidence="1">Belongs to the EcnA/EcnB lipoprotein family.</text>
</comment>
<keyword evidence="9" id="KW-1185">Reference proteome</keyword>
<evidence type="ECO:0000313" key="9">
    <source>
        <dbReference type="Proteomes" id="UP001385892"/>
    </source>
</evidence>
<reference evidence="8 9" key="1">
    <citation type="submission" date="2024-03" db="EMBL/GenBank/DDBJ databases">
        <title>Novel species of the genus Variovorax.</title>
        <authorList>
            <person name="Liu Q."/>
            <person name="Xin Y.-H."/>
        </authorList>
    </citation>
    <scope>NUCLEOTIDE SEQUENCE [LARGE SCALE GENOMIC DNA]</scope>
    <source>
        <strain evidence="8 9">KACC 18900</strain>
    </source>
</reference>
<evidence type="ECO:0000256" key="5">
    <source>
        <dbReference type="ARBA" id="ARBA00023139"/>
    </source>
</evidence>
<dbReference type="Pfam" id="PF08085">
    <property type="entry name" value="Entericidin"/>
    <property type="match status" value="1"/>
</dbReference>
<name>A0ABU8WNC5_9BURK</name>
<keyword evidence="5" id="KW-0564">Palmitate</keyword>
<dbReference type="InterPro" id="IPR012556">
    <property type="entry name" value="Entericidin"/>
</dbReference>
<keyword evidence="4" id="KW-0472">Membrane</keyword>